<organism evidence="7 8">
    <name type="scientific">Pseudothauera rhizosphaerae</name>
    <dbReference type="NCBI Taxonomy" id="2565932"/>
    <lineage>
        <taxon>Bacteria</taxon>
        <taxon>Pseudomonadati</taxon>
        <taxon>Pseudomonadota</taxon>
        <taxon>Betaproteobacteria</taxon>
        <taxon>Rhodocyclales</taxon>
        <taxon>Zoogloeaceae</taxon>
        <taxon>Pseudothauera</taxon>
    </lineage>
</organism>
<dbReference type="PANTHER" id="PTHR47053:SF1">
    <property type="entry name" value="MUREIN DD-ENDOPEPTIDASE MEPH-RELATED"/>
    <property type="match status" value="1"/>
</dbReference>
<sequence length="178" mass="19167">MYSRPLLIALLALACAASPAAHGSEPPAAPQAGGSLMVGSGSTAQELVNQGRSYLGVPYRFGGTSPATGLDCSGLVQNVFRNALGLQLPRTAREMAGLGSHVERNQLRPGDLVFFNTRRRNFSHVGIYVGDDQFLHAPARGGRVRVESMATRYWTKRFNGARRLVFEDSLPSGLPDIR</sequence>
<comment type="caution">
    <text evidence="7">The sequence shown here is derived from an EMBL/GenBank/DDBJ whole genome shotgun (WGS) entry which is preliminary data.</text>
</comment>
<proteinExistence type="inferred from homology"/>
<feature type="signal peptide" evidence="5">
    <location>
        <begin position="1"/>
        <end position="23"/>
    </location>
</feature>
<keyword evidence="8" id="KW-1185">Reference proteome</keyword>
<evidence type="ECO:0000256" key="4">
    <source>
        <dbReference type="ARBA" id="ARBA00022807"/>
    </source>
</evidence>
<keyword evidence="4" id="KW-0788">Thiol protease</keyword>
<evidence type="ECO:0000313" key="8">
    <source>
        <dbReference type="Proteomes" id="UP000307956"/>
    </source>
</evidence>
<dbReference type="InterPro" id="IPR051202">
    <property type="entry name" value="Peptidase_C40"/>
</dbReference>
<dbReference type="InterPro" id="IPR000064">
    <property type="entry name" value="NLP_P60_dom"/>
</dbReference>
<dbReference type="RefSeq" id="WP_136384258.1">
    <property type="nucleotide sequence ID" value="NZ_SSOD01000004.1"/>
</dbReference>
<dbReference type="GO" id="GO:0008234">
    <property type="term" value="F:cysteine-type peptidase activity"/>
    <property type="evidence" value="ECO:0007669"/>
    <property type="project" value="UniProtKB-KW"/>
</dbReference>
<keyword evidence="2" id="KW-0645">Protease</keyword>
<dbReference type="AlphaFoldDB" id="A0A4S4ASB2"/>
<keyword evidence="3" id="KW-0378">Hydrolase</keyword>
<dbReference type="SUPFAM" id="SSF54001">
    <property type="entry name" value="Cysteine proteinases"/>
    <property type="match status" value="1"/>
</dbReference>
<evidence type="ECO:0000256" key="5">
    <source>
        <dbReference type="SAM" id="SignalP"/>
    </source>
</evidence>
<reference evidence="7 8" key="1">
    <citation type="submission" date="2019-04" db="EMBL/GenBank/DDBJ databases">
        <title>Azoarcus rhizosphaerae sp. nov. isolated from rhizosphere of Ficus religiosa.</title>
        <authorList>
            <person name="Lin S.-Y."/>
            <person name="Hameed A."/>
            <person name="Hsu Y.-H."/>
            <person name="Young C.-C."/>
        </authorList>
    </citation>
    <scope>NUCLEOTIDE SEQUENCE [LARGE SCALE GENOMIC DNA]</scope>
    <source>
        <strain evidence="7 8">CC-YHH848</strain>
    </source>
</reference>
<accession>A0A4S4ASB2</accession>
<evidence type="ECO:0000256" key="1">
    <source>
        <dbReference type="ARBA" id="ARBA00007074"/>
    </source>
</evidence>
<dbReference type="Gene3D" id="3.90.1720.10">
    <property type="entry name" value="endopeptidase domain like (from Nostoc punctiforme)"/>
    <property type="match status" value="1"/>
</dbReference>
<evidence type="ECO:0000313" key="7">
    <source>
        <dbReference type="EMBL" id="THF62705.1"/>
    </source>
</evidence>
<evidence type="ECO:0000256" key="2">
    <source>
        <dbReference type="ARBA" id="ARBA00022670"/>
    </source>
</evidence>
<keyword evidence="5" id="KW-0732">Signal</keyword>
<dbReference type="PROSITE" id="PS51935">
    <property type="entry name" value="NLPC_P60"/>
    <property type="match status" value="1"/>
</dbReference>
<dbReference type="PROSITE" id="PS51257">
    <property type="entry name" value="PROKAR_LIPOPROTEIN"/>
    <property type="match status" value="1"/>
</dbReference>
<dbReference type="OrthoDB" id="9807055at2"/>
<name>A0A4S4ASB2_9RHOO</name>
<dbReference type="PANTHER" id="PTHR47053">
    <property type="entry name" value="MUREIN DD-ENDOPEPTIDASE MEPH-RELATED"/>
    <property type="match status" value="1"/>
</dbReference>
<dbReference type="EMBL" id="SSOD01000004">
    <property type="protein sequence ID" value="THF62705.1"/>
    <property type="molecule type" value="Genomic_DNA"/>
</dbReference>
<dbReference type="Proteomes" id="UP000307956">
    <property type="component" value="Unassembled WGS sequence"/>
</dbReference>
<dbReference type="InterPro" id="IPR038765">
    <property type="entry name" value="Papain-like_cys_pep_sf"/>
</dbReference>
<feature type="domain" description="NlpC/P60" evidence="6">
    <location>
        <begin position="41"/>
        <end position="165"/>
    </location>
</feature>
<feature type="chain" id="PRO_5020708363" evidence="5">
    <location>
        <begin position="24"/>
        <end position="178"/>
    </location>
</feature>
<protein>
    <submittedName>
        <fullName evidence="7">NlpC/P60 family protein</fullName>
    </submittedName>
</protein>
<dbReference type="GO" id="GO:0006508">
    <property type="term" value="P:proteolysis"/>
    <property type="evidence" value="ECO:0007669"/>
    <property type="project" value="UniProtKB-KW"/>
</dbReference>
<gene>
    <name evidence="7" type="ORF">E6O51_07035</name>
</gene>
<dbReference type="Pfam" id="PF00877">
    <property type="entry name" value="NLPC_P60"/>
    <property type="match status" value="1"/>
</dbReference>
<comment type="similarity">
    <text evidence="1">Belongs to the peptidase C40 family.</text>
</comment>
<evidence type="ECO:0000256" key="3">
    <source>
        <dbReference type="ARBA" id="ARBA00022801"/>
    </source>
</evidence>
<evidence type="ECO:0000259" key="6">
    <source>
        <dbReference type="PROSITE" id="PS51935"/>
    </source>
</evidence>